<dbReference type="KEGG" id="poz:I0K15_15540"/>
<dbReference type="InterPro" id="IPR004143">
    <property type="entry name" value="BPL_LPL_catalytic"/>
</dbReference>
<proteinExistence type="predicted"/>
<protein>
    <recommendedName>
        <fullName evidence="1">BPL/LPL catalytic domain-containing protein</fullName>
    </recommendedName>
</protein>
<dbReference type="Pfam" id="PF16917">
    <property type="entry name" value="BPL_LplA_LipB_2"/>
    <property type="match status" value="1"/>
</dbReference>
<keyword evidence="3" id="KW-1185">Reference proteome</keyword>
<dbReference type="Proteomes" id="UP000594800">
    <property type="component" value="Chromosome"/>
</dbReference>
<evidence type="ECO:0000313" key="2">
    <source>
        <dbReference type="EMBL" id="QPH56239.1"/>
    </source>
</evidence>
<name>A0A7S9LW77_9RHOB</name>
<dbReference type="AlphaFoldDB" id="A0A7S9LW77"/>
<accession>A0A7S9LW77</accession>
<dbReference type="Gene3D" id="3.30.930.10">
    <property type="entry name" value="Bira Bifunctional Protein, Domain 2"/>
    <property type="match status" value="1"/>
</dbReference>
<evidence type="ECO:0000313" key="3">
    <source>
        <dbReference type="Proteomes" id="UP000594800"/>
    </source>
</evidence>
<evidence type="ECO:0000259" key="1">
    <source>
        <dbReference type="Pfam" id="PF16917"/>
    </source>
</evidence>
<gene>
    <name evidence="2" type="ORF">I0K15_15540</name>
</gene>
<feature type="domain" description="BPL/LPL catalytic" evidence="1">
    <location>
        <begin position="6"/>
        <end position="169"/>
    </location>
</feature>
<dbReference type="EMBL" id="CP064942">
    <property type="protein sequence ID" value="QPH56239.1"/>
    <property type="molecule type" value="Genomic_DNA"/>
</dbReference>
<dbReference type="InterPro" id="IPR045864">
    <property type="entry name" value="aa-tRNA-synth_II/BPL/LPL"/>
</dbReference>
<organism evidence="2 3">
    <name type="scientific">Pontivivens ytuae</name>
    <dbReference type="NCBI Taxonomy" id="2789856"/>
    <lineage>
        <taxon>Bacteria</taxon>
        <taxon>Pseudomonadati</taxon>
        <taxon>Pseudomonadota</taxon>
        <taxon>Alphaproteobacteria</taxon>
        <taxon>Rhodobacterales</taxon>
        <taxon>Paracoccaceae</taxon>
        <taxon>Pontivivens</taxon>
    </lineage>
</organism>
<dbReference type="SUPFAM" id="SSF55681">
    <property type="entry name" value="Class II aaRS and biotin synthetases"/>
    <property type="match status" value="1"/>
</dbReference>
<reference evidence="2 3" key="1">
    <citation type="submission" date="2020-11" db="EMBL/GenBank/DDBJ databases">
        <title>Description of Pontivivens ytuae sp. nov. isolated from deep sea sediment of Mariana Trench.</title>
        <authorList>
            <person name="Wang Z."/>
            <person name="Sun Q.-L."/>
            <person name="Xu X.-D."/>
            <person name="Tang Y.-Z."/>
            <person name="Zhang J."/>
        </authorList>
    </citation>
    <scope>NUCLEOTIDE SEQUENCE [LARGE SCALE GENOMIC DNA]</scope>
    <source>
        <strain evidence="2 3">MT2928</strain>
    </source>
</reference>
<sequence length="213" mass="21975">MRARLAADPFAEACRAAGEGVEAGLILHAPGPDLEAALVLAPETPLIEAAGAVLVAGVAFADALGAVAPPEVAVHLDWPYGLRVNGAPVGTLRAAVHGEGVPDWLVIGLSVRIAQRPGDVGHADETTLHDEGCGEVSAPALLESWARNMLWWLHRFEGDGLAPIHAAWLAKGPEKGAAVEDGTFVGLDEHGGLLVDTGSGVAGRPLTDRLERL</sequence>